<protein>
    <submittedName>
        <fullName evidence="3">Uncharacterized protein LOC110275660</fullName>
    </submittedName>
</protein>
<keyword evidence="2" id="KW-1185">Reference proteome</keyword>
<dbReference type="InterPro" id="IPR012337">
    <property type="entry name" value="RNaseH-like_sf"/>
</dbReference>
<accession>A0A6P5MRV8</accession>
<dbReference type="Proteomes" id="UP000515211">
    <property type="component" value="Chromosome 9"/>
</dbReference>
<dbReference type="RefSeq" id="XP_020987524.1">
    <property type="nucleotide sequence ID" value="XM_021131865.1"/>
</dbReference>
<dbReference type="PANTHER" id="PTHR45835">
    <property type="entry name" value="YALI0A06105P"/>
    <property type="match status" value="1"/>
</dbReference>
<dbReference type="InterPro" id="IPR056924">
    <property type="entry name" value="SH3_Tf2-1"/>
</dbReference>
<reference evidence="3" key="2">
    <citation type="submission" date="2025-08" db="UniProtKB">
        <authorList>
            <consortium name="RefSeq"/>
        </authorList>
    </citation>
    <scope>IDENTIFICATION</scope>
    <source>
        <tissue evidence="3">Whole plant</tissue>
    </source>
</reference>
<dbReference type="SUPFAM" id="SSF53098">
    <property type="entry name" value="Ribonuclease H-like"/>
    <property type="match status" value="1"/>
</dbReference>
<feature type="domain" description="Integrase catalytic" evidence="1">
    <location>
        <begin position="81"/>
        <end position="219"/>
    </location>
</feature>
<dbReference type="InterPro" id="IPR036397">
    <property type="entry name" value="RNaseH_sf"/>
</dbReference>
<organism evidence="2 3">
    <name type="scientific">Arachis duranensis</name>
    <name type="common">Wild peanut</name>
    <dbReference type="NCBI Taxonomy" id="130453"/>
    <lineage>
        <taxon>Eukaryota</taxon>
        <taxon>Viridiplantae</taxon>
        <taxon>Streptophyta</taxon>
        <taxon>Embryophyta</taxon>
        <taxon>Tracheophyta</taxon>
        <taxon>Spermatophyta</taxon>
        <taxon>Magnoliopsida</taxon>
        <taxon>eudicotyledons</taxon>
        <taxon>Gunneridae</taxon>
        <taxon>Pentapetalae</taxon>
        <taxon>rosids</taxon>
        <taxon>fabids</taxon>
        <taxon>Fabales</taxon>
        <taxon>Fabaceae</taxon>
        <taxon>Papilionoideae</taxon>
        <taxon>50 kb inversion clade</taxon>
        <taxon>dalbergioids sensu lato</taxon>
        <taxon>Dalbergieae</taxon>
        <taxon>Pterocarpus clade</taxon>
        <taxon>Arachis</taxon>
    </lineage>
</organism>
<dbReference type="GO" id="GO:0003676">
    <property type="term" value="F:nucleic acid binding"/>
    <property type="evidence" value="ECO:0007669"/>
    <property type="project" value="InterPro"/>
</dbReference>
<dbReference type="AlphaFoldDB" id="A0A6P5MRV8"/>
<dbReference type="Gene3D" id="3.30.420.10">
    <property type="entry name" value="Ribonuclease H-like superfamily/Ribonuclease H"/>
    <property type="match status" value="1"/>
</dbReference>
<dbReference type="GeneID" id="110275660"/>
<dbReference type="Pfam" id="PF24626">
    <property type="entry name" value="SH3_Tf2-1"/>
    <property type="match status" value="1"/>
</dbReference>
<proteinExistence type="predicted"/>
<dbReference type="PROSITE" id="PS50994">
    <property type="entry name" value="INTEGRASE"/>
    <property type="match status" value="1"/>
</dbReference>
<reference evidence="2" key="1">
    <citation type="journal article" date="2016" name="Nat. Genet.">
        <title>The genome sequences of Arachis duranensis and Arachis ipaensis, the diploid ancestors of cultivated peanut.</title>
        <authorList>
            <person name="Bertioli D.J."/>
            <person name="Cannon S.B."/>
            <person name="Froenicke L."/>
            <person name="Huang G."/>
            <person name="Farmer A.D."/>
            <person name="Cannon E.K."/>
            <person name="Liu X."/>
            <person name="Gao D."/>
            <person name="Clevenger J."/>
            <person name="Dash S."/>
            <person name="Ren L."/>
            <person name="Moretzsohn M.C."/>
            <person name="Shirasawa K."/>
            <person name="Huang W."/>
            <person name="Vidigal B."/>
            <person name="Abernathy B."/>
            <person name="Chu Y."/>
            <person name="Niederhuth C.E."/>
            <person name="Umale P."/>
            <person name="Araujo A.C."/>
            <person name="Kozik A."/>
            <person name="Kim K.D."/>
            <person name="Burow M.D."/>
            <person name="Varshney R.K."/>
            <person name="Wang X."/>
            <person name="Zhang X."/>
            <person name="Barkley N."/>
            <person name="Guimaraes P.M."/>
            <person name="Isobe S."/>
            <person name="Guo B."/>
            <person name="Liao B."/>
            <person name="Stalker H.T."/>
            <person name="Schmitz R.J."/>
            <person name="Scheffler B.E."/>
            <person name="Leal-Bertioli S.C."/>
            <person name="Xun X."/>
            <person name="Jackson S.A."/>
            <person name="Michelmore R."/>
            <person name="Ozias-Akins P."/>
        </authorList>
    </citation>
    <scope>NUCLEOTIDE SEQUENCE [LARGE SCALE GENOMIC DNA]</scope>
    <source>
        <strain evidence="2">cv. V14167</strain>
    </source>
</reference>
<evidence type="ECO:0000313" key="3">
    <source>
        <dbReference type="RefSeq" id="XP_020987524.1"/>
    </source>
</evidence>
<dbReference type="PANTHER" id="PTHR45835:SF99">
    <property type="entry name" value="CHROMO DOMAIN-CONTAINING PROTEIN-RELATED"/>
    <property type="match status" value="1"/>
</dbReference>
<name>A0A6P5MRV8_ARADU</name>
<gene>
    <name evidence="3" type="primary">LOC110275660</name>
</gene>
<sequence>MDDAMRRRVTKGISRFETAKLQKAHQDGEAIRKVLPAIEQGKQWRVSEDKDGLLRFKNRIIVPDVRDYDKKVKIEHQRPSRTLQPLEIPQWKRENIAMDFVTGLPRTRTSYDAIWVVVDRLTKSTHFLPIRISCTMEELARMYIKEIVRLHGVPSTIISDRDPHFISRWSIREKYPEIGGYAKGLCFGPVGKIKKICNQMLIAQSRQKSYTDQRQKPLEFEEGEHVFLKVTPTTGVGRAIKTKKLNPRYIGPFEILKRTGPVAYRIALPLYLSNLHDVFHVSQL</sequence>
<dbReference type="KEGG" id="adu:110275660"/>
<evidence type="ECO:0000259" key="1">
    <source>
        <dbReference type="PROSITE" id="PS50994"/>
    </source>
</evidence>
<evidence type="ECO:0000313" key="2">
    <source>
        <dbReference type="Proteomes" id="UP000515211"/>
    </source>
</evidence>
<dbReference type="GO" id="GO:0015074">
    <property type="term" value="P:DNA integration"/>
    <property type="evidence" value="ECO:0007669"/>
    <property type="project" value="InterPro"/>
</dbReference>
<dbReference type="InterPro" id="IPR001584">
    <property type="entry name" value="Integrase_cat-core"/>
</dbReference>